<evidence type="ECO:0000313" key="3">
    <source>
        <dbReference type="EMBL" id="KAE8674187.1"/>
    </source>
</evidence>
<organism evidence="3 4">
    <name type="scientific">Hibiscus syriacus</name>
    <name type="common">Rose of Sharon</name>
    <dbReference type="NCBI Taxonomy" id="106335"/>
    <lineage>
        <taxon>Eukaryota</taxon>
        <taxon>Viridiplantae</taxon>
        <taxon>Streptophyta</taxon>
        <taxon>Embryophyta</taxon>
        <taxon>Tracheophyta</taxon>
        <taxon>Spermatophyta</taxon>
        <taxon>Magnoliopsida</taxon>
        <taxon>eudicotyledons</taxon>
        <taxon>Gunneridae</taxon>
        <taxon>Pentapetalae</taxon>
        <taxon>rosids</taxon>
        <taxon>malvids</taxon>
        <taxon>Malvales</taxon>
        <taxon>Malvaceae</taxon>
        <taxon>Malvoideae</taxon>
        <taxon>Hibiscus</taxon>
    </lineage>
</organism>
<feature type="signal peptide" evidence="2">
    <location>
        <begin position="1"/>
        <end position="29"/>
    </location>
</feature>
<dbReference type="EMBL" id="VEPZ02001421">
    <property type="protein sequence ID" value="KAE8674187.1"/>
    <property type="molecule type" value="Genomic_DNA"/>
</dbReference>
<feature type="region of interest" description="Disordered" evidence="1">
    <location>
        <begin position="64"/>
        <end position="84"/>
    </location>
</feature>
<dbReference type="Proteomes" id="UP000436088">
    <property type="component" value="Unassembled WGS sequence"/>
</dbReference>
<accession>A0A6A2YG41</accession>
<protein>
    <submittedName>
        <fullName evidence="3">Ubiquitin-conjugating enzyme 34 isoform 1</fullName>
    </submittedName>
</protein>
<keyword evidence="4" id="KW-1185">Reference proteome</keyword>
<evidence type="ECO:0000256" key="1">
    <source>
        <dbReference type="SAM" id="MobiDB-lite"/>
    </source>
</evidence>
<proteinExistence type="predicted"/>
<evidence type="ECO:0000313" key="4">
    <source>
        <dbReference type="Proteomes" id="UP000436088"/>
    </source>
</evidence>
<feature type="compositionally biased region" description="Polar residues" evidence="1">
    <location>
        <begin position="75"/>
        <end position="84"/>
    </location>
</feature>
<feature type="chain" id="PRO_5025361367" evidence="2">
    <location>
        <begin position="30"/>
        <end position="84"/>
    </location>
</feature>
<gene>
    <name evidence="3" type="ORF">F3Y22_tig00111769pilonHSYRG00552</name>
</gene>
<comment type="caution">
    <text evidence="3">The sequence shown here is derived from an EMBL/GenBank/DDBJ whole genome shotgun (WGS) entry which is preliminary data.</text>
</comment>
<sequence length="84" mass="9456">MKANTRAPSVLTLFLLLWTSLYNLERAEARQIRHGHSSLVLRTVKGSASRVFGDLQADKRNHQKLVDSSFRRIPPSTSNPIGNK</sequence>
<keyword evidence="2" id="KW-0732">Signal</keyword>
<name>A0A6A2YG41_HIBSY</name>
<evidence type="ECO:0000256" key="2">
    <source>
        <dbReference type="SAM" id="SignalP"/>
    </source>
</evidence>
<reference evidence="3" key="1">
    <citation type="submission" date="2019-09" db="EMBL/GenBank/DDBJ databases">
        <title>Draft genome information of white flower Hibiscus syriacus.</title>
        <authorList>
            <person name="Kim Y.-M."/>
        </authorList>
    </citation>
    <scope>NUCLEOTIDE SEQUENCE [LARGE SCALE GENOMIC DNA]</scope>
    <source>
        <strain evidence="3">YM2019G1</strain>
    </source>
</reference>
<dbReference type="AlphaFoldDB" id="A0A6A2YG41"/>